<keyword evidence="4" id="KW-1185">Reference proteome</keyword>
<feature type="domain" description="Methyltransferase type 11" evidence="1">
    <location>
        <begin position="51"/>
        <end position="144"/>
    </location>
</feature>
<reference evidence="2 4" key="1">
    <citation type="submission" date="2014-04" db="EMBL/GenBank/DDBJ databases">
        <authorList>
            <person name="Bishop-Lilly K.A."/>
            <person name="Broomall S.M."/>
            <person name="Chain P.S."/>
            <person name="Chertkov O."/>
            <person name="Coyne S.R."/>
            <person name="Daligault H.E."/>
            <person name="Davenport K.W."/>
            <person name="Erkkila T."/>
            <person name="Frey K.G."/>
            <person name="Gibbons H.S."/>
            <person name="Gu W."/>
            <person name="Jaissle J."/>
            <person name="Johnson S.L."/>
            <person name="Koroleva G.I."/>
            <person name="Ladner J.T."/>
            <person name="Lo C.-C."/>
            <person name="Minogue T.D."/>
            <person name="Munk C."/>
            <person name="Palacios G.F."/>
            <person name="Redden C.L."/>
            <person name="Rosenzweig C.N."/>
            <person name="Scholz M.B."/>
            <person name="Teshima H."/>
            <person name="Xu Y."/>
        </authorList>
    </citation>
    <scope>NUCLEOTIDE SEQUENCE [LARGE SCALE GENOMIC DNA]</scope>
    <source>
        <strain evidence="2 4">8244</strain>
    </source>
</reference>
<dbReference type="OrthoDB" id="9810615at2"/>
<evidence type="ECO:0000313" key="4">
    <source>
        <dbReference type="Proteomes" id="UP000029278"/>
    </source>
</evidence>
<dbReference type="InterPro" id="IPR013216">
    <property type="entry name" value="Methyltransf_11"/>
</dbReference>
<dbReference type="AlphaFoldDB" id="A0A090YDJ4"/>
<dbReference type="GO" id="GO:0032259">
    <property type="term" value="P:methylation"/>
    <property type="evidence" value="ECO:0007669"/>
    <property type="project" value="UniProtKB-KW"/>
</dbReference>
<dbReference type="InterPro" id="IPR029063">
    <property type="entry name" value="SAM-dependent_MTases_sf"/>
</dbReference>
<evidence type="ECO:0000313" key="5">
    <source>
        <dbReference type="Proteomes" id="UP000442469"/>
    </source>
</evidence>
<dbReference type="Proteomes" id="UP000029278">
    <property type="component" value="Unassembled WGS sequence"/>
</dbReference>
<organism evidence="2 4">
    <name type="scientific">Paenibacillus macerans</name>
    <name type="common">Bacillus macerans</name>
    <dbReference type="NCBI Taxonomy" id="44252"/>
    <lineage>
        <taxon>Bacteria</taxon>
        <taxon>Bacillati</taxon>
        <taxon>Bacillota</taxon>
        <taxon>Bacilli</taxon>
        <taxon>Bacillales</taxon>
        <taxon>Paenibacillaceae</taxon>
        <taxon>Paenibacillus</taxon>
    </lineage>
</organism>
<comment type="caution">
    <text evidence="2">The sequence shown here is derived from an EMBL/GenBank/DDBJ whole genome shotgun (WGS) entry which is preliminary data.</text>
</comment>
<dbReference type="Gene3D" id="3.40.50.150">
    <property type="entry name" value="Vaccinia Virus protein VP39"/>
    <property type="match status" value="1"/>
</dbReference>
<keyword evidence="2" id="KW-0808">Transferase</keyword>
<keyword evidence="2" id="KW-0489">Methyltransferase</keyword>
<name>A0A090YDJ4_PAEMA</name>
<reference evidence="3 5" key="2">
    <citation type="submission" date="2019-11" db="EMBL/GenBank/DDBJ databases">
        <title>Draft genome sequences of five Paenibacillus species of dairy origin.</title>
        <authorList>
            <person name="Olajide A.M."/>
            <person name="Chen S."/>
            <person name="Lapointe G."/>
        </authorList>
    </citation>
    <scope>NUCLEOTIDE SEQUENCE [LARGE SCALE GENOMIC DNA]</scope>
    <source>
        <strain evidence="3 5">3CT49</strain>
    </source>
</reference>
<dbReference type="RefSeq" id="WP_036623817.1">
    <property type="nucleotide sequence ID" value="NZ_BGML01000008.1"/>
</dbReference>
<evidence type="ECO:0000259" key="1">
    <source>
        <dbReference type="Pfam" id="PF08241"/>
    </source>
</evidence>
<dbReference type="EMBL" id="JMQA01000041">
    <property type="protein sequence ID" value="KFM95932.1"/>
    <property type="molecule type" value="Genomic_DNA"/>
</dbReference>
<gene>
    <name evidence="2" type="ORF">DJ90_2194</name>
    <name evidence="3" type="ORF">GNQ08_16895</name>
</gene>
<dbReference type="EMBL" id="WNZZ01000012">
    <property type="protein sequence ID" value="MUG24069.1"/>
    <property type="molecule type" value="Genomic_DNA"/>
</dbReference>
<evidence type="ECO:0000313" key="2">
    <source>
        <dbReference type="EMBL" id="KFM95932.1"/>
    </source>
</evidence>
<dbReference type="Pfam" id="PF08241">
    <property type="entry name" value="Methyltransf_11"/>
    <property type="match status" value="1"/>
</dbReference>
<dbReference type="CDD" id="cd02440">
    <property type="entry name" value="AdoMet_MTases"/>
    <property type="match status" value="1"/>
</dbReference>
<dbReference type="GeneID" id="77007839"/>
<protein>
    <submittedName>
        <fullName evidence="2">Methyltransferase domain protein</fullName>
    </submittedName>
    <submittedName>
        <fullName evidence="3">Methyltransferase domain-containing protein</fullName>
    </submittedName>
</protein>
<evidence type="ECO:0000313" key="3">
    <source>
        <dbReference type="EMBL" id="MUG24069.1"/>
    </source>
</evidence>
<dbReference type="GO" id="GO:0008757">
    <property type="term" value="F:S-adenosylmethionine-dependent methyltransferase activity"/>
    <property type="evidence" value="ECO:0007669"/>
    <property type="project" value="InterPro"/>
</dbReference>
<dbReference type="HOGENOM" id="CLU_061789_2_0_9"/>
<dbReference type="Proteomes" id="UP000442469">
    <property type="component" value="Unassembled WGS sequence"/>
</dbReference>
<dbReference type="STRING" id="44252.DJ90_2194"/>
<dbReference type="PATRIC" id="fig|44252.3.peg.5065"/>
<proteinExistence type="predicted"/>
<accession>A0A090YDJ4</accession>
<dbReference type="PANTHER" id="PTHR43591">
    <property type="entry name" value="METHYLTRANSFERASE"/>
    <property type="match status" value="1"/>
</dbReference>
<dbReference type="SUPFAM" id="SSF53335">
    <property type="entry name" value="S-adenosyl-L-methionine-dependent methyltransferases"/>
    <property type="match status" value="1"/>
</dbReference>
<sequence>MEEDEKKEILSYYNEGAEIGRLQRGIGKLEWERTRELISRYLPAQKSVIYDIGGGIGLYSSWLSGLGHEVHLFDLAPQEIKYAQENNPEIYQLEVADARNINRESKSADMVLLMGPLYHLTGGDDRLAALAEAKRLLKPGGILIASVITRFSSTLWGLSVFGQKNDFILEQDFFEMIGRELDHGQHVRPEKYPYFISRSFFHIPGELRQELTDAGLMNIEIYSVEGPAWIVPSFEKKWDDPEAKAKLLEIVRKVEQQESLHGISPHLLGVAFC</sequence>